<evidence type="ECO:0000259" key="7">
    <source>
        <dbReference type="Pfam" id="PF21981"/>
    </source>
</evidence>
<dbReference type="InterPro" id="IPR053924">
    <property type="entry name" value="RecX_HTH_2nd"/>
</dbReference>
<dbReference type="PANTHER" id="PTHR33602:SF1">
    <property type="entry name" value="REGULATORY PROTEIN RECX FAMILY PROTEIN"/>
    <property type="match status" value="1"/>
</dbReference>
<evidence type="ECO:0000256" key="3">
    <source>
        <dbReference type="ARBA" id="ARBA00018111"/>
    </source>
</evidence>
<dbReference type="RefSeq" id="WP_176973872.1">
    <property type="nucleotide sequence ID" value="NZ_FNOY01000001.1"/>
</dbReference>
<dbReference type="PANTHER" id="PTHR33602">
    <property type="entry name" value="REGULATORY PROTEIN RECX FAMILY PROTEIN"/>
    <property type="match status" value="1"/>
</dbReference>
<reference evidence="8 9" key="1">
    <citation type="submission" date="2016-10" db="EMBL/GenBank/DDBJ databases">
        <authorList>
            <person name="de Groot N.N."/>
        </authorList>
    </citation>
    <scope>NUCLEOTIDE SEQUENCE [LARGE SCALE GENOMIC DNA]</scope>
    <source>
        <strain evidence="8 9">Nm1</strain>
    </source>
</reference>
<dbReference type="HAMAP" id="MF_01114">
    <property type="entry name" value="RecX"/>
    <property type="match status" value="1"/>
</dbReference>
<evidence type="ECO:0000256" key="1">
    <source>
        <dbReference type="ARBA" id="ARBA00004496"/>
    </source>
</evidence>
<dbReference type="InterPro" id="IPR036388">
    <property type="entry name" value="WH-like_DNA-bd_sf"/>
</dbReference>
<keyword evidence="4 5" id="KW-0963">Cytoplasm</keyword>
<organism evidence="8 9">
    <name type="scientific">Nitrosomonas halophila</name>
    <dbReference type="NCBI Taxonomy" id="44576"/>
    <lineage>
        <taxon>Bacteria</taxon>
        <taxon>Pseudomonadati</taxon>
        <taxon>Pseudomonadota</taxon>
        <taxon>Betaproteobacteria</taxon>
        <taxon>Nitrosomonadales</taxon>
        <taxon>Nitrosomonadaceae</taxon>
        <taxon>Nitrosomonas</taxon>
    </lineage>
</organism>
<comment type="subcellular location">
    <subcellularLocation>
        <location evidence="1 5">Cytoplasm</location>
    </subcellularLocation>
</comment>
<evidence type="ECO:0000313" key="9">
    <source>
        <dbReference type="Proteomes" id="UP000198640"/>
    </source>
</evidence>
<comment type="similarity">
    <text evidence="2 5">Belongs to the RecX family.</text>
</comment>
<evidence type="ECO:0000313" key="8">
    <source>
        <dbReference type="EMBL" id="SDX43818.1"/>
    </source>
</evidence>
<dbReference type="Proteomes" id="UP000198640">
    <property type="component" value="Unassembled WGS sequence"/>
</dbReference>
<dbReference type="GO" id="GO:0005737">
    <property type="term" value="C:cytoplasm"/>
    <property type="evidence" value="ECO:0007669"/>
    <property type="project" value="UniProtKB-SubCell"/>
</dbReference>
<name>A0A1H3BQ30_9PROT</name>
<dbReference type="Pfam" id="PF02631">
    <property type="entry name" value="RecX_HTH2"/>
    <property type="match status" value="1"/>
</dbReference>
<dbReference type="EMBL" id="FNOY01000001">
    <property type="protein sequence ID" value="SDX43818.1"/>
    <property type="molecule type" value="Genomic_DNA"/>
</dbReference>
<evidence type="ECO:0000256" key="4">
    <source>
        <dbReference type="ARBA" id="ARBA00022490"/>
    </source>
</evidence>
<sequence length="150" mass="17320">MNARLSLHARALGYLARREHSRQELEKKLSAYAQVPAELTVLLDDLEQQRLLSDERFVEQMVHARRLKYGSKRIQHELRMKGIAEHLITAALQDLKQTEVSRAHALLRKKFGMPPADWKARSQQIRFLAGKGFSSEAISRVLSRDCEMEN</sequence>
<comment type="function">
    <text evidence="5">Modulates RecA activity.</text>
</comment>
<dbReference type="Gene3D" id="1.10.10.10">
    <property type="entry name" value="Winged helix-like DNA-binding domain superfamily/Winged helix DNA-binding domain"/>
    <property type="match status" value="3"/>
</dbReference>
<dbReference type="InterPro" id="IPR003783">
    <property type="entry name" value="Regulatory_RecX"/>
</dbReference>
<dbReference type="GO" id="GO:0006282">
    <property type="term" value="P:regulation of DNA repair"/>
    <property type="evidence" value="ECO:0007669"/>
    <property type="project" value="UniProtKB-UniRule"/>
</dbReference>
<dbReference type="STRING" id="44576.SAMN05421881_100183"/>
<feature type="domain" description="RecX third three-helical" evidence="7">
    <location>
        <begin position="99"/>
        <end position="142"/>
    </location>
</feature>
<protein>
    <recommendedName>
        <fullName evidence="3 5">Regulatory protein RecX</fullName>
    </recommendedName>
</protein>
<proteinExistence type="inferred from homology"/>
<evidence type="ECO:0000256" key="2">
    <source>
        <dbReference type="ARBA" id="ARBA00009695"/>
    </source>
</evidence>
<dbReference type="Pfam" id="PF21981">
    <property type="entry name" value="RecX_HTH3"/>
    <property type="match status" value="1"/>
</dbReference>
<evidence type="ECO:0000256" key="5">
    <source>
        <dbReference type="HAMAP-Rule" id="MF_01114"/>
    </source>
</evidence>
<dbReference type="InterPro" id="IPR053925">
    <property type="entry name" value="RecX_HTH_3rd"/>
</dbReference>
<gene>
    <name evidence="5" type="primary">recX</name>
    <name evidence="8" type="ORF">SAMN05421881_100183</name>
</gene>
<dbReference type="AlphaFoldDB" id="A0A1H3BQ30"/>
<feature type="domain" description="RecX second three-helical" evidence="6">
    <location>
        <begin position="53"/>
        <end position="92"/>
    </location>
</feature>
<keyword evidence="9" id="KW-1185">Reference proteome</keyword>
<evidence type="ECO:0000259" key="6">
    <source>
        <dbReference type="Pfam" id="PF02631"/>
    </source>
</evidence>
<dbReference type="NCBIfam" id="NF001055">
    <property type="entry name" value="PRK00117.2-5"/>
    <property type="match status" value="1"/>
</dbReference>
<accession>A0A1H3BQ30</accession>